<name>A0A2D3D8Q5_9BIFI</name>
<dbReference type="AlphaFoldDB" id="A0A2D3D8Q5"/>
<keyword evidence="1" id="KW-0614">Plasmid</keyword>
<evidence type="ECO:0000313" key="1">
    <source>
        <dbReference type="EMBL" id="ATU21320.1"/>
    </source>
</evidence>
<geneLocation type="plasmid" evidence="2">
    <name>pbc</name>
</geneLocation>
<dbReference type="RefSeq" id="WP_099721789.1">
    <property type="nucleotide sequence ID" value="NZ_CP018045.1"/>
</dbReference>
<reference evidence="1 2" key="1">
    <citation type="submission" date="2016-11" db="EMBL/GenBank/DDBJ databases">
        <title>complete genome sequence of Bifidobacterium choerinum strain FMB-1.</title>
        <authorList>
            <person name="Park C.-S."/>
            <person name="Jung D.-H."/>
            <person name="Choi D.-S."/>
        </authorList>
    </citation>
    <scope>NUCLEOTIDE SEQUENCE [LARGE SCALE GENOMIC DNA]</scope>
    <source>
        <strain evidence="1 2">FMB-1</strain>
        <plasmid evidence="2">Plasmid pbc</plasmid>
    </source>
</reference>
<gene>
    <name evidence="1" type="ORF">BcFMB_09260</name>
</gene>
<dbReference type="EMBL" id="CP018045">
    <property type="protein sequence ID" value="ATU21320.1"/>
    <property type="molecule type" value="Genomic_DNA"/>
</dbReference>
<dbReference type="Proteomes" id="UP000229907">
    <property type="component" value="Plasmid pBC"/>
</dbReference>
<evidence type="ECO:0000313" key="2">
    <source>
        <dbReference type="Proteomes" id="UP000229907"/>
    </source>
</evidence>
<sequence length="140" mass="15674">MANFRLDALTFDASALSTVPAVFEVDAPIRPERMKPVTEYQQPDVLKEVHGRNLYRVDLLWRDPEEGSFKNVTVQVFNPPEETIPSGTKVRPAGTMYISTRDDDGWVAFKLMVDHLEVLDSSADAPAYSSLPLMSGDEDE</sequence>
<proteinExistence type="predicted"/>
<dbReference type="KEGG" id="bcho:BcFMB_09260"/>
<organism evidence="1 2">
    <name type="scientific">Bifidobacterium choerinum</name>
    <dbReference type="NCBI Taxonomy" id="35760"/>
    <lineage>
        <taxon>Bacteria</taxon>
        <taxon>Bacillati</taxon>
        <taxon>Actinomycetota</taxon>
        <taxon>Actinomycetes</taxon>
        <taxon>Bifidobacteriales</taxon>
        <taxon>Bifidobacteriaceae</taxon>
        <taxon>Bifidobacterium</taxon>
    </lineage>
</organism>
<accession>A0A2D3D8Q5</accession>
<protein>
    <submittedName>
        <fullName evidence="1">Uncharacterized protein</fullName>
    </submittedName>
</protein>